<reference evidence="6 7" key="1">
    <citation type="submission" date="2015-06" db="EMBL/GenBank/DDBJ databases">
        <authorList>
            <person name="Zeng Y."/>
            <person name="Huang Y."/>
        </authorList>
    </citation>
    <scope>NUCLEOTIDE SEQUENCE [LARGE SCALE GENOMIC DNA]</scope>
    <source>
        <strain evidence="6 7">PQ-2</strain>
    </source>
</reference>
<evidence type="ECO:0000259" key="5">
    <source>
        <dbReference type="PROSITE" id="PS50977"/>
    </source>
</evidence>
<evidence type="ECO:0000256" key="3">
    <source>
        <dbReference type="ARBA" id="ARBA00023163"/>
    </source>
</evidence>
<evidence type="ECO:0000313" key="7">
    <source>
        <dbReference type="Proteomes" id="UP000035287"/>
    </source>
</evidence>
<feature type="domain" description="HTH tetR-type" evidence="5">
    <location>
        <begin position="16"/>
        <end position="76"/>
    </location>
</feature>
<dbReference type="InterPro" id="IPR009057">
    <property type="entry name" value="Homeodomain-like_sf"/>
</dbReference>
<dbReference type="OrthoDB" id="9816431at2"/>
<evidence type="ECO:0000256" key="2">
    <source>
        <dbReference type="ARBA" id="ARBA00023125"/>
    </source>
</evidence>
<organism evidence="6 7">
    <name type="scientific">Croceicoccus naphthovorans</name>
    <dbReference type="NCBI Taxonomy" id="1348774"/>
    <lineage>
        <taxon>Bacteria</taxon>
        <taxon>Pseudomonadati</taxon>
        <taxon>Pseudomonadota</taxon>
        <taxon>Alphaproteobacteria</taxon>
        <taxon>Sphingomonadales</taxon>
        <taxon>Erythrobacteraceae</taxon>
        <taxon>Croceicoccus</taxon>
    </lineage>
</organism>
<dbReference type="RefSeq" id="WP_047819535.1">
    <property type="nucleotide sequence ID" value="NZ_CP011770.1"/>
</dbReference>
<dbReference type="InterPro" id="IPR050109">
    <property type="entry name" value="HTH-type_TetR-like_transc_reg"/>
</dbReference>
<feature type="DNA-binding region" description="H-T-H motif" evidence="4">
    <location>
        <begin position="39"/>
        <end position="58"/>
    </location>
</feature>
<keyword evidence="3" id="KW-0804">Transcription</keyword>
<dbReference type="Gene3D" id="1.10.357.10">
    <property type="entry name" value="Tetracycline Repressor, domain 2"/>
    <property type="match status" value="1"/>
</dbReference>
<dbReference type="Pfam" id="PF00440">
    <property type="entry name" value="TetR_N"/>
    <property type="match status" value="1"/>
</dbReference>
<dbReference type="PROSITE" id="PS50977">
    <property type="entry name" value="HTH_TETR_2"/>
    <property type="match status" value="1"/>
</dbReference>
<name>A0A0G3XEM5_9SPHN</name>
<dbReference type="KEGG" id="cna:AB433_00690"/>
<dbReference type="PANTHER" id="PTHR30055:SF234">
    <property type="entry name" value="HTH-TYPE TRANSCRIPTIONAL REGULATOR BETI"/>
    <property type="match status" value="1"/>
</dbReference>
<dbReference type="PATRIC" id="fig|1348774.3.peg.146"/>
<dbReference type="STRING" id="1348774.AB433_00690"/>
<dbReference type="InterPro" id="IPR001647">
    <property type="entry name" value="HTH_TetR"/>
</dbReference>
<keyword evidence="1" id="KW-0805">Transcription regulation</keyword>
<protein>
    <recommendedName>
        <fullName evidence="5">HTH tetR-type domain-containing protein</fullName>
    </recommendedName>
</protein>
<dbReference type="PRINTS" id="PR00455">
    <property type="entry name" value="HTHTETR"/>
</dbReference>
<gene>
    <name evidence="6" type="ORF">AB433_00690</name>
</gene>
<dbReference type="Proteomes" id="UP000035287">
    <property type="component" value="Chromosome"/>
</dbReference>
<evidence type="ECO:0000256" key="4">
    <source>
        <dbReference type="PROSITE-ProRule" id="PRU00335"/>
    </source>
</evidence>
<evidence type="ECO:0000256" key="1">
    <source>
        <dbReference type="ARBA" id="ARBA00023015"/>
    </source>
</evidence>
<dbReference type="AlphaFoldDB" id="A0A0G3XEM5"/>
<evidence type="ECO:0000313" key="6">
    <source>
        <dbReference type="EMBL" id="AKM08838.1"/>
    </source>
</evidence>
<dbReference type="PANTHER" id="PTHR30055">
    <property type="entry name" value="HTH-TYPE TRANSCRIPTIONAL REGULATOR RUTR"/>
    <property type="match status" value="1"/>
</dbReference>
<dbReference type="GO" id="GO:0003700">
    <property type="term" value="F:DNA-binding transcription factor activity"/>
    <property type="evidence" value="ECO:0007669"/>
    <property type="project" value="TreeGrafter"/>
</dbReference>
<dbReference type="GO" id="GO:0000976">
    <property type="term" value="F:transcription cis-regulatory region binding"/>
    <property type="evidence" value="ECO:0007669"/>
    <property type="project" value="TreeGrafter"/>
</dbReference>
<sequence length="200" mass="23082">MTKNPEALARQQKRTQMRREQVLAAAEQCFQREGFHAASVNRIAAEAGMSVGHVYRHFDNKEDIILTLCERKFADYISHTPRLAVHTKMDTDAVVDTALDDFDWLVDPVQARYVMDVFAESGRSEQINSIVADQDYRLRHNARVLLEPYFPPERPEELECRVEMLVLVLEGLMMRTVANPEGDKARLKLAFRHLMRAILQ</sequence>
<keyword evidence="7" id="KW-1185">Reference proteome</keyword>
<keyword evidence="2 4" id="KW-0238">DNA-binding</keyword>
<dbReference type="EMBL" id="CP011770">
    <property type="protein sequence ID" value="AKM08838.1"/>
    <property type="molecule type" value="Genomic_DNA"/>
</dbReference>
<accession>A0A0G3XEM5</accession>
<dbReference type="SUPFAM" id="SSF46689">
    <property type="entry name" value="Homeodomain-like"/>
    <property type="match status" value="1"/>
</dbReference>
<proteinExistence type="predicted"/>